<dbReference type="EMBL" id="SRLO01000384">
    <property type="protein sequence ID" value="TNN58255.1"/>
    <property type="molecule type" value="Genomic_DNA"/>
</dbReference>
<comment type="caution">
    <text evidence="2">The sequence shown here is derived from an EMBL/GenBank/DDBJ whole genome shotgun (WGS) entry which is preliminary data.</text>
</comment>
<sequence>MPCPTRLSCWCWSRAAAWCGPASGPAGSSSTRTWTRGHKSPSSPEP</sequence>
<gene>
    <name evidence="2" type="ORF">EYF80_031495</name>
</gene>
<feature type="region of interest" description="Disordered" evidence="1">
    <location>
        <begin position="21"/>
        <end position="46"/>
    </location>
</feature>
<dbReference type="AlphaFoldDB" id="A0A4Z2GYS8"/>
<evidence type="ECO:0000313" key="3">
    <source>
        <dbReference type="Proteomes" id="UP000314294"/>
    </source>
</evidence>
<name>A0A4Z2GYS8_9TELE</name>
<reference evidence="2 3" key="1">
    <citation type="submission" date="2019-03" db="EMBL/GenBank/DDBJ databases">
        <title>First draft genome of Liparis tanakae, snailfish: a comprehensive survey of snailfish specific genes.</title>
        <authorList>
            <person name="Kim W."/>
            <person name="Song I."/>
            <person name="Jeong J.-H."/>
            <person name="Kim D."/>
            <person name="Kim S."/>
            <person name="Ryu S."/>
            <person name="Song J.Y."/>
            <person name="Lee S.K."/>
        </authorList>
    </citation>
    <scope>NUCLEOTIDE SEQUENCE [LARGE SCALE GENOMIC DNA]</scope>
    <source>
        <tissue evidence="2">Muscle</tissue>
    </source>
</reference>
<accession>A0A4Z2GYS8</accession>
<proteinExistence type="predicted"/>
<keyword evidence="3" id="KW-1185">Reference proteome</keyword>
<protein>
    <submittedName>
        <fullName evidence="2">Uncharacterized protein</fullName>
    </submittedName>
</protein>
<evidence type="ECO:0000313" key="2">
    <source>
        <dbReference type="EMBL" id="TNN58255.1"/>
    </source>
</evidence>
<evidence type="ECO:0000256" key="1">
    <source>
        <dbReference type="SAM" id="MobiDB-lite"/>
    </source>
</evidence>
<feature type="compositionally biased region" description="Low complexity" evidence="1">
    <location>
        <begin position="21"/>
        <end position="30"/>
    </location>
</feature>
<organism evidence="2 3">
    <name type="scientific">Liparis tanakae</name>
    <name type="common">Tanaka's snailfish</name>
    <dbReference type="NCBI Taxonomy" id="230148"/>
    <lineage>
        <taxon>Eukaryota</taxon>
        <taxon>Metazoa</taxon>
        <taxon>Chordata</taxon>
        <taxon>Craniata</taxon>
        <taxon>Vertebrata</taxon>
        <taxon>Euteleostomi</taxon>
        <taxon>Actinopterygii</taxon>
        <taxon>Neopterygii</taxon>
        <taxon>Teleostei</taxon>
        <taxon>Neoteleostei</taxon>
        <taxon>Acanthomorphata</taxon>
        <taxon>Eupercaria</taxon>
        <taxon>Perciformes</taxon>
        <taxon>Cottioidei</taxon>
        <taxon>Cottales</taxon>
        <taxon>Liparidae</taxon>
        <taxon>Liparis</taxon>
    </lineage>
</organism>
<dbReference type="Proteomes" id="UP000314294">
    <property type="component" value="Unassembled WGS sequence"/>
</dbReference>